<evidence type="ECO:0000313" key="1">
    <source>
        <dbReference type="EMBL" id="CAA9378328.1"/>
    </source>
</evidence>
<dbReference type="AlphaFoldDB" id="A0A6J4N570"/>
<gene>
    <name evidence="1" type="ORF">AVDCRST_MAG21-1604</name>
</gene>
<dbReference type="EMBL" id="CADCUL010000137">
    <property type="protein sequence ID" value="CAA9378328.1"/>
    <property type="molecule type" value="Genomic_DNA"/>
</dbReference>
<protein>
    <submittedName>
        <fullName evidence="1">Uncharacterized protein MSMEG_2715</fullName>
    </submittedName>
</protein>
<proteinExistence type="predicted"/>
<organism evidence="1">
    <name type="scientific">uncultured Nocardioidaceae bacterium</name>
    <dbReference type="NCBI Taxonomy" id="253824"/>
    <lineage>
        <taxon>Bacteria</taxon>
        <taxon>Bacillati</taxon>
        <taxon>Actinomycetota</taxon>
        <taxon>Actinomycetes</taxon>
        <taxon>Propionibacteriales</taxon>
        <taxon>Nocardioidaceae</taxon>
        <taxon>environmental samples</taxon>
    </lineage>
</organism>
<accession>A0A6J4N570</accession>
<sequence>MNPTNMDAGLRLARAVADTVLYEGYLLYPYRSTSSKNKVRWQFGVIAPPGAAAAGLGEEPDMSMQCLLRPGPDAAITVHVRCLQLQVRSIQRVDDAGGFTPVDELDVDGTTWLSWDEAVTAEAAYGPFRVPDLREPVTVPVEIDSGEDVESLHDATGTVVGRVVRRRHRLEGTLSVAADGDGDALVRLSAGVENTAGSPDGKEEALRRSFIGAHLLLTAHDAQFVSVIDPPDDAREAAAGCSQRRCWPVLSGGGDDGSQPHSDHSDVVLGLPIILYDHPEVASQSSGALFDATEIDEILTLRVMTLTEEEKAQARATDPHAAAIIDRCEQMSPQELQQLHGILRDPHAGTSMLTGDDWWAAEAAAEVSPETDAVMIGGARVAKGSLVRLRPARRADAHDMFLVGLTARVNAVHRDLDGQTHVAVALVDDPAAELNDWYGRYLHFAPDELEPLAEAGDVDQQKEAPS</sequence>
<name>A0A6J4N570_9ACTN</name>
<reference evidence="1" key="1">
    <citation type="submission" date="2020-02" db="EMBL/GenBank/DDBJ databases">
        <authorList>
            <person name="Meier V. D."/>
        </authorList>
    </citation>
    <scope>NUCLEOTIDE SEQUENCE</scope>
    <source>
        <strain evidence="1">AVDCRST_MAG21</strain>
    </source>
</reference>